<organism evidence="4 5">
    <name type="scientific">Paramecium sonneborni</name>
    <dbReference type="NCBI Taxonomy" id="65129"/>
    <lineage>
        <taxon>Eukaryota</taxon>
        <taxon>Sar</taxon>
        <taxon>Alveolata</taxon>
        <taxon>Ciliophora</taxon>
        <taxon>Intramacronucleata</taxon>
        <taxon>Oligohymenophorea</taxon>
        <taxon>Peniculida</taxon>
        <taxon>Parameciidae</taxon>
        <taxon>Paramecium</taxon>
    </lineage>
</organism>
<dbReference type="Proteomes" id="UP000692954">
    <property type="component" value="Unassembled WGS sequence"/>
</dbReference>
<keyword evidence="5" id="KW-1185">Reference proteome</keyword>
<dbReference type="PROSITE" id="PS50089">
    <property type="entry name" value="ZF_RING_2"/>
    <property type="match status" value="1"/>
</dbReference>
<keyword evidence="1" id="KW-0479">Metal-binding</keyword>
<comment type="caution">
    <text evidence="4">The sequence shown here is derived from an EMBL/GenBank/DDBJ whole genome shotgun (WGS) entry which is preliminary data.</text>
</comment>
<dbReference type="AlphaFoldDB" id="A0A8S1QUB6"/>
<proteinExistence type="predicted"/>
<dbReference type="Pfam" id="PF13639">
    <property type="entry name" value="zf-RING_2"/>
    <property type="match status" value="1"/>
</dbReference>
<evidence type="ECO:0000256" key="1">
    <source>
        <dbReference type="PROSITE-ProRule" id="PRU00175"/>
    </source>
</evidence>
<evidence type="ECO:0000256" key="2">
    <source>
        <dbReference type="SAM" id="Phobius"/>
    </source>
</evidence>
<evidence type="ECO:0000313" key="4">
    <source>
        <dbReference type="EMBL" id="CAD8119221.1"/>
    </source>
</evidence>
<keyword evidence="1" id="KW-0862">Zinc</keyword>
<dbReference type="OrthoDB" id="8062037at2759"/>
<feature type="transmembrane region" description="Helical" evidence="2">
    <location>
        <begin position="220"/>
        <end position="239"/>
    </location>
</feature>
<gene>
    <name evidence="4" type="ORF">PSON_ATCC_30995.1.T1200081</name>
</gene>
<reference evidence="4" key="1">
    <citation type="submission" date="2021-01" db="EMBL/GenBank/DDBJ databases">
        <authorList>
            <consortium name="Genoscope - CEA"/>
            <person name="William W."/>
        </authorList>
    </citation>
    <scope>NUCLEOTIDE SEQUENCE</scope>
</reference>
<dbReference type="GO" id="GO:0008270">
    <property type="term" value="F:zinc ion binding"/>
    <property type="evidence" value="ECO:0007669"/>
    <property type="project" value="UniProtKB-KW"/>
</dbReference>
<dbReference type="InterPro" id="IPR001841">
    <property type="entry name" value="Znf_RING"/>
</dbReference>
<evidence type="ECO:0000259" key="3">
    <source>
        <dbReference type="PROSITE" id="PS50089"/>
    </source>
</evidence>
<keyword evidence="2" id="KW-1133">Transmembrane helix</keyword>
<dbReference type="EMBL" id="CAJJDN010000120">
    <property type="protein sequence ID" value="CAD8119221.1"/>
    <property type="molecule type" value="Genomic_DNA"/>
</dbReference>
<evidence type="ECO:0000313" key="5">
    <source>
        <dbReference type="Proteomes" id="UP000692954"/>
    </source>
</evidence>
<name>A0A8S1QUB6_9CILI</name>
<sequence length="369" mass="43726">MIKKQQSKKIISLEESIDEDKRKDQIILKLLQNNTNLHPQQLTAIKFDLNENELHSNQVIYQQNNQISLEYATPQIVQNNLEMVKENLKIVINEKFEESKCLNWLQLIMEFIKVMAYCNVLIQDGCSNQKTLWFFLMFIHDIAQIIVVLKIVNTIPDKFESKLLTKRNTKMKRESKYLMAGRYSYYSQLMSDIDKVENQIYQQNDQPQSSRTIKYYSLQIYNHIFYIILVIWGVLQLGQICQSNIVLYTFQGFIMLGIITLIFKFIYFLSFKFCIGAVVANYLIIADKNISNNEIIQNLIRQTKINYDFEICYLCSTQIKQLTKFIDLPCNQLHRFHEKCIQKWLQSHIFCPICIEPIDLMTLQMKILT</sequence>
<keyword evidence="1" id="KW-0863">Zinc-finger</keyword>
<feature type="domain" description="RING-type" evidence="3">
    <location>
        <begin position="312"/>
        <end position="354"/>
    </location>
</feature>
<keyword evidence="2" id="KW-0812">Transmembrane</keyword>
<accession>A0A8S1QUB6</accession>
<keyword evidence="2" id="KW-0472">Membrane</keyword>
<feature type="transmembrane region" description="Helical" evidence="2">
    <location>
        <begin position="245"/>
        <end position="267"/>
    </location>
</feature>
<protein>
    <recommendedName>
        <fullName evidence="3">RING-type domain-containing protein</fullName>
    </recommendedName>
</protein>